<organism evidence="1">
    <name type="scientific">Rhodosorus marinus</name>
    <dbReference type="NCBI Taxonomy" id="101924"/>
    <lineage>
        <taxon>Eukaryota</taxon>
        <taxon>Rhodophyta</taxon>
        <taxon>Stylonematophyceae</taxon>
        <taxon>Stylonematales</taxon>
        <taxon>Stylonemataceae</taxon>
        <taxon>Rhodosorus</taxon>
    </lineage>
</organism>
<gene>
    <name evidence="1" type="ORF">RMAR0315_LOCUS13455</name>
</gene>
<name>A0A7S0BV78_9RHOD</name>
<sequence length="152" mass="17494">MMINRCRPSTEEADTGLSIGVGHFEWLRQMADVHNFGNVRKTLADVINSYLKTLNVDRDLRDCLKSMRRDVSGECAHPLRKGCICTEQRLCLMQWASLMRIDACELLDAILRHAIIEGDEEELFENVRVHENTMALYMDLQMGKKITVDTIH</sequence>
<accession>A0A7S0BV78</accession>
<dbReference type="EMBL" id="HBEK01024543">
    <property type="protein sequence ID" value="CAD8403446.1"/>
    <property type="molecule type" value="Transcribed_RNA"/>
</dbReference>
<evidence type="ECO:0000313" key="1">
    <source>
        <dbReference type="EMBL" id="CAD8403446.1"/>
    </source>
</evidence>
<reference evidence="1" key="1">
    <citation type="submission" date="2021-01" db="EMBL/GenBank/DDBJ databases">
        <authorList>
            <person name="Corre E."/>
            <person name="Pelletier E."/>
            <person name="Niang G."/>
            <person name="Scheremetjew M."/>
            <person name="Finn R."/>
            <person name="Kale V."/>
            <person name="Holt S."/>
            <person name="Cochrane G."/>
            <person name="Meng A."/>
            <person name="Brown T."/>
            <person name="Cohen L."/>
        </authorList>
    </citation>
    <scope>NUCLEOTIDE SEQUENCE</scope>
    <source>
        <strain evidence="1">UTEX LB 2760</strain>
    </source>
</reference>
<protein>
    <submittedName>
        <fullName evidence="1">Uncharacterized protein</fullName>
    </submittedName>
</protein>
<proteinExistence type="predicted"/>
<dbReference type="AlphaFoldDB" id="A0A7S0BV78"/>